<dbReference type="Proteomes" id="UP000261520">
    <property type="component" value="Unplaced"/>
</dbReference>
<reference evidence="1" key="2">
    <citation type="submission" date="2025-09" db="UniProtKB">
        <authorList>
            <consortium name="Ensembl"/>
        </authorList>
    </citation>
    <scope>IDENTIFICATION</scope>
</reference>
<name>A0A3B3ZNJ3_9GOBI</name>
<organism evidence="1 2">
    <name type="scientific">Periophthalmus magnuspinnatus</name>
    <dbReference type="NCBI Taxonomy" id="409849"/>
    <lineage>
        <taxon>Eukaryota</taxon>
        <taxon>Metazoa</taxon>
        <taxon>Chordata</taxon>
        <taxon>Craniata</taxon>
        <taxon>Vertebrata</taxon>
        <taxon>Euteleostomi</taxon>
        <taxon>Actinopterygii</taxon>
        <taxon>Neopterygii</taxon>
        <taxon>Teleostei</taxon>
        <taxon>Neoteleostei</taxon>
        <taxon>Acanthomorphata</taxon>
        <taxon>Gobiaria</taxon>
        <taxon>Gobiiformes</taxon>
        <taxon>Gobioidei</taxon>
        <taxon>Gobiidae</taxon>
        <taxon>Oxudercinae</taxon>
        <taxon>Periophthalmus</taxon>
    </lineage>
</organism>
<evidence type="ECO:0000313" key="2">
    <source>
        <dbReference type="Proteomes" id="UP000261520"/>
    </source>
</evidence>
<proteinExistence type="predicted"/>
<dbReference type="Ensembl" id="ENSPMGT00000006629.1">
    <property type="protein sequence ID" value="ENSPMGP00000006237.1"/>
    <property type="gene ID" value="ENSPMGG00000005256.1"/>
</dbReference>
<sequence>MKTRIEKYIFFHNTSIRHVFSFHMFYSVSSQGLISRTKDFGDAHELIGVRLGGLRDRLAAADGLQPDILAKKSQADQFRVRRGLIL</sequence>
<protein>
    <submittedName>
        <fullName evidence="1">Uncharacterized protein</fullName>
    </submittedName>
</protein>
<evidence type="ECO:0000313" key="1">
    <source>
        <dbReference type="Ensembl" id="ENSPMGP00000006237.1"/>
    </source>
</evidence>
<dbReference type="STRING" id="409849.ENSPMGP00000006237"/>
<dbReference type="AlphaFoldDB" id="A0A3B3ZNJ3"/>
<accession>A0A3B3ZNJ3</accession>
<keyword evidence="2" id="KW-1185">Reference proteome</keyword>
<reference evidence="1" key="1">
    <citation type="submission" date="2025-08" db="UniProtKB">
        <authorList>
            <consortium name="Ensembl"/>
        </authorList>
    </citation>
    <scope>IDENTIFICATION</scope>
</reference>